<name>A0ABV0RG80_9TELE</name>
<dbReference type="SUPFAM" id="SSF74788">
    <property type="entry name" value="Cullin repeat-like"/>
    <property type="match status" value="1"/>
</dbReference>
<dbReference type="PROSITE" id="PS50069">
    <property type="entry name" value="CULLIN_2"/>
    <property type="match status" value="1"/>
</dbReference>
<comment type="similarity">
    <text evidence="1 3 4">Belongs to the cullin family.</text>
</comment>
<dbReference type="InterPro" id="IPR001373">
    <property type="entry name" value="Cullin_N"/>
</dbReference>
<dbReference type="InterPro" id="IPR016159">
    <property type="entry name" value="Cullin_repeat-like_dom_sf"/>
</dbReference>
<dbReference type="Gene3D" id="1.20.1310.10">
    <property type="entry name" value="Cullin Repeats"/>
    <property type="match status" value="2"/>
</dbReference>
<accession>A0ABV0RG80</accession>
<dbReference type="PANTHER" id="PTHR11932">
    <property type="entry name" value="CULLIN"/>
    <property type="match status" value="1"/>
</dbReference>
<comment type="caution">
    <text evidence="6">The sequence shown here is derived from an EMBL/GenBank/DDBJ whole genome shotgun (WGS) entry which is preliminary data.</text>
</comment>
<evidence type="ECO:0000256" key="4">
    <source>
        <dbReference type="RuleBase" id="RU003829"/>
    </source>
</evidence>
<protein>
    <submittedName>
        <fullName evidence="6">Cullin-3A</fullName>
    </submittedName>
</protein>
<dbReference type="Pfam" id="PF00888">
    <property type="entry name" value="Cullin"/>
    <property type="match status" value="2"/>
</dbReference>
<dbReference type="InterPro" id="IPR036317">
    <property type="entry name" value="Cullin_homology_sf"/>
</dbReference>
<dbReference type="SUPFAM" id="SSF75632">
    <property type="entry name" value="Cullin homology domain"/>
    <property type="match status" value="1"/>
</dbReference>
<evidence type="ECO:0000313" key="7">
    <source>
        <dbReference type="Proteomes" id="UP001434883"/>
    </source>
</evidence>
<gene>
    <name evidence="6" type="primary">CUL3A_1</name>
    <name evidence="6" type="ORF">XENOCAPTIV_001946</name>
</gene>
<dbReference type="InterPro" id="IPR045093">
    <property type="entry name" value="Cullin"/>
</dbReference>
<evidence type="ECO:0000313" key="6">
    <source>
        <dbReference type="EMBL" id="MEQ2206706.1"/>
    </source>
</evidence>
<evidence type="ECO:0000256" key="2">
    <source>
        <dbReference type="ARBA" id="ARBA00022843"/>
    </source>
</evidence>
<dbReference type="EMBL" id="JAHRIN010043200">
    <property type="protein sequence ID" value="MEQ2206706.1"/>
    <property type="molecule type" value="Genomic_DNA"/>
</dbReference>
<evidence type="ECO:0000256" key="1">
    <source>
        <dbReference type="ARBA" id="ARBA00006019"/>
    </source>
</evidence>
<dbReference type="SMART" id="SM00182">
    <property type="entry name" value="CULLIN"/>
    <property type="match status" value="1"/>
</dbReference>
<evidence type="ECO:0000259" key="5">
    <source>
        <dbReference type="PROSITE" id="PS50069"/>
    </source>
</evidence>
<dbReference type="Proteomes" id="UP001434883">
    <property type="component" value="Unassembled WGS sequence"/>
</dbReference>
<feature type="domain" description="Cullin family profile" evidence="5">
    <location>
        <begin position="94"/>
        <end position="232"/>
    </location>
</feature>
<organism evidence="6 7">
    <name type="scientific">Xenoophorus captivus</name>
    <dbReference type="NCBI Taxonomy" id="1517983"/>
    <lineage>
        <taxon>Eukaryota</taxon>
        <taxon>Metazoa</taxon>
        <taxon>Chordata</taxon>
        <taxon>Craniata</taxon>
        <taxon>Vertebrata</taxon>
        <taxon>Euteleostomi</taxon>
        <taxon>Actinopterygii</taxon>
        <taxon>Neopterygii</taxon>
        <taxon>Teleostei</taxon>
        <taxon>Neoteleostei</taxon>
        <taxon>Acanthomorphata</taxon>
        <taxon>Ovalentaria</taxon>
        <taxon>Atherinomorphae</taxon>
        <taxon>Cyprinodontiformes</taxon>
        <taxon>Goodeidae</taxon>
        <taxon>Xenoophorus</taxon>
    </lineage>
</organism>
<reference evidence="6 7" key="1">
    <citation type="submission" date="2021-06" db="EMBL/GenBank/DDBJ databases">
        <authorList>
            <person name="Palmer J.M."/>
        </authorList>
    </citation>
    <scope>NUCLEOTIDE SEQUENCE [LARGE SCALE GENOMIC DNA]</scope>
    <source>
        <strain evidence="6 7">XC_2019</strain>
        <tissue evidence="6">Muscle</tissue>
    </source>
</reference>
<evidence type="ECO:0000256" key="3">
    <source>
        <dbReference type="PROSITE-ProRule" id="PRU00330"/>
    </source>
</evidence>
<sequence length="232" mass="26981">MHCLDKSTEEPIVKVVERELISKHMKTIVEMENSGLVHMLKNGKTDGMGSLIQSGLLDLKSRFDRFLQESFNNDRLFKQTIGGDFEYFLNLNSRSPEYLSLFIDDKLKKGVKGLTEQEVESILDKAMVLFRFMQEKDVFERYYKQHLARRLLTNKSVSDDSEKNMISKLKTECGCQFTSKLEGMFRDMSISNTTMDEFRQHLQTTGVRTHHMLQLSLSDWFDYFLSAVSTTP</sequence>
<dbReference type="InterPro" id="IPR016158">
    <property type="entry name" value="Cullin_homology"/>
</dbReference>
<keyword evidence="2" id="KW-0832">Ubl conjugation</keyword>
<keyword evidence="7" id="KW-1185">Reference proteome</keyword>
<proteinExistence type="inferred from homology"/>